<dbReference type="PROSITE" id="PS00107">
    <property type="entry name" value="PROTEIN_KINASE_ATP"/>
    <property type="match status" value="1"/>
</dbReference>
<dbReference type="InterPro" id="IPR017441">
    <property type="entry name" value="Protein_kinase_ATP_BS"/>
</dbReference>
<comment type="similarity">
    <text evidence="8">Belongs to the protein kinase superfamily.</text>
</comment>
<sequence length="446" mass="51246">MGAVCCRPPVSPSPHRSQRLFIYLSLSQPVDFEGDVNLFHFVLLRCVGKGAFGKVRMVQHKQTRELYALKYINKPKCVKMKAVANIIQERRLLEEIDHPFVVNLRYAFQDDENCFFVLDLMLGGDLRFHLDRLGTLPETTVRFYVAELSSALSFLHENHIMHRDLKPDNILLDERGHAHLTDFNIAVHYSDRRLLNGVAGSMAYMAPEILAKRGYTYTIDWWSLGVCTYELLFGRRPFRGKTNSDLTHAISKDSLRFPEDADRKCSRAGIQVIKGFLERDPVKRLACKSDEGFEELRRHSWFEPIDWPVLESKQLDPPFTPDSKKANFDASHELEELLLEDNPLKAKQRKPRDVNSLSAEMRQMEEQFTSYDFKKMQRRSYYPHNQQIVSSITATTSTGGLVASRPVTPVASDQDAIHITPAVHDSFEADKHSPLDNPKFSEKVYS</sequence>
<dbReference type="PANTHER" id="PTHR24355">
    <property type="entry name" value="G PROTEIN-COUPLED RECEPTOR KINASE/RIBOSOMAL PROTEIN S6 KINASE"/>
    <property type="match status" value="1"/>
</dbReference>
<dbReference type="PROSITE" id="PS51285">
    <property type="entry name" value="AGC_KINASE_CTER"/>
    <property type="match status" value="1"/>
</dbReference>
<evidence type="ECO:0000256" key="4">
    <source>
        <dbReference type="ARBA" id="ARBA00022741"/>
    </source>
</evidence>
<dbReference type="SUPFAM" id="SSF56112">
    <property type="entry name" value="Protein kinase-like (PK-like)"/>
    <property type="match status" value="1"/>
</dbReference>
<dbReference type="Gene3D" id="3.30.200.20">
    <property type="entry name" value="Phosphorylase Kinase, domain 1"/>
    <property type="match status" value="1"/>
</dbReference>
<proteinExistence type="inferred from homology"/>
<dbReference type="FunFam" id="3.30.200.20:FF:000354">
    <property type="entry name" value="AGC/YANK protein kinase"/>
    <property type="match status" value="1"/>
</dbReference>
<dbReference type="Pfam" id="PF00069">
    <property type="entry name" value="Pkinase"/>
    <property type="match status" value="1"/>
</dbReference>
<evidence type="ECO:0000256" key="5">
    <source>
        <dbReference type="ARBA" id="ARBA00022777"/>
    </source>
</evidence>
<name>A0A8I3ADJ8_9AGAM</name>
<evidence type="ECO:0000313" key="13">
    <source>
        <dbReference type="Proteomes" id="UP000683000"/>
    </source>
</evidence>
<dbReference type="PROSITE" id="PS50011">
    <property type="entry name" value="PROTEIN_KINASE_DOM"/>
    <property type="match status" value="1"/>
</dbReference>
<dbReference type="Proteomes" id="UP000683000">
    <property type="component" value="Unassembled WGS sequence"/>
</dbReference>
<keyword evidence="6 7" id="KW-0067">ATP-binding</keyword>
<dbReference type="GO" id="GO:0007186">
    <property type="term" value="P:G protein-coupled receptor signaling pathway"/>
    <property type="evidence" value="ECO:0007669"/>
    <property type="project" value="TreeGrafter"/>
</dbReference>
<dbReference type="CDD" id="cd05578">
    <property type="entry name" value="STKc_Yank1"/>
    <property type="match status" value="1"/>
</dbReference>
<dbReference type="InterPro" id="IPR011009">
    <property type="entry name" value="Kinase-like_dom_sf"/>
</dbReference>
<protein>
    <submittedName>
        <fullName evidence="12">Kinase-like domain-containing protein</fullName>
    </submittedName>
</protein>
<feature type="domain" description="AGC-kinase C-terminal" evidence="11">
    <location>
        <begin position="303"/>
        <end position="383"/>
    </location>
</feature>
<dbReference type="FunFam" id="1.10.510.10:FF:000048">
    <property type="entry name" value="Protein kinase C"/>
    <property type="match status" value="1"/>
</dbReference>
<dbReference type="SMART" id="SM00220">
    <property type="entry name" value="S_TKc"/>
    <property type="match status" value="1"/>
</dbReference>
<evidence type="ECO:0000259" key="11">
    <source>
        <dbReference type="PROSITE" id="PS51285"/>
    </source>
</evidence>
<dbReference type="AlphaFoldDB" id="A0A8I3ADJ8"/>
<evidence type="ECO:0000256" key="7">
    <source>
        <dbReference type="PROSITE-ProRule" id="PRU10141"/>
    </source>
</evidence>
<reference evidence="12" key="1">
    <citation type="submission" date="2021-03" db="EMBL/GenBank/DDBJ databases">
        <title>Evolutionary innovations through gain and loss of genes in the ectomycorrhizal Boletales.</title>
        <authorList>
            <person name="Wu G."/>
            <person name="Miyauchi S."/>
            <person name="Morin E."/>
            <person name="Yang Z.-L."/>
            <person name="Xu J."/>
            <person name="Martin F.M."/>
        </authorList>
    </citation>
    <scope>NUCLEOTIDE SEQUENCE</scope>
    <source>
        <strain evidence="12">BR01</strain>
    </source>
</reference>
<evidence type="ECO:0000313" key="12">
    <source>
        <dbReference type="EMBL" id="KAG6381511.1"/>
    </source>
</evidence>
<dbReference type="InterPro" id="IPR000719">
    <property type="entry name" value="Prot_kinase_dom"/>
</dbReference>
<gene>
    <name evidence="12" type="ORF">JVT61DRAFT_95</name>
</gene>
<dbReference type="OrthoDB" id="354826at2759"/>
<evidence type="ECO:0000256" key="3">
    <source>
        <dbReference type="ARBA" id="ARBA00022679"/>
    </source>
</evidence>
<keyword evidence="5 12" id="KW-0418">Kinase</keyword>
<evidence type="ECO:0000256" key="1">
    <source>
        <dbReference type="ARBA" id="ARBA00022527"/>
    </source>
</evidence>
<dbReference type="InterPro" id="IPR000961">
    <property type="entry name" value="AGC-kinase_C"/>
</dbReference>
<dbReference type="GO" id="GO:0004703">
    <property type="term" value="F:G protein-coupled receptor kinase activity"/>
    <property type="evidence" value="ECO:0007669"/>
    <property type="project" value="TreeGrafter"/>
</dbReference>
<comment type="caution">
    <text evidence="12">The sequence shown here is derived from an EMBL/GenBank/DDBJ whole genome shotgun (WGS) entry which is preliminary data.</text>
</comment>
<evidence type="ECO:0000259" key="10">
    <source>
        <dbReference type="PROSITE" id="PS50011"/>
    </source>
</evidence>
<keyword evidence="2" id="KW-0597">Phosphoprotein</keyword>
<feature type="binding site" evidence="7">
    <location>
        <position position="70"/>
    </location>
    <ligand>
        <name>ATP</name>
        <dbReference type="ChEBI" id="CHEBI:30616"/>
    </ligand>
</feature>
<keyword evidence="3" id="KW-0808">Transferase</keyword>
<evidence type="ECO:0000256" key="2">
    <source>
        <dbReference type="ARBA" id="ARBA00022553"/>
    </source>
</evidence>
<dbReference type="GO" id="GO:0009966">
    <property type="term" value="P:regulation of signal transduction"/>
    <property type="evidence" value="ECO:0007669"/>
    <property type="project" value="TreeGrafter"/>
</dbReference>
<dbReference type="InterPro" id="IPR008271">
    <property type="entry name" value="Ser/Thr_kinase_AS"/>
</dbReference>
<keyword evidence="4 7" id="KW-0547">Nucleotide-binding</keyword>
<dbReference type="PANTHER" id="PTHR24355:SF30">
    <property type="entry name" value="SERINE_THREONINE-PROTEIN KINASE 32B ISOFORM X1"/>
    <property type="match status" value="1"/>
</dbReference>
<dbReference type="GO" id="GO:0005524">
    <property type="term" value="F:ATP binding"/>
    <property type="evidence" value="ECO:0007669"/>
    <property type="project" value="UniProtKB-UniRule"/>
</dbReference>
<dbReference type="GO" id="GO:0001664">
    <property type="term" value="F:G protein-coupled receptor binding"/>
    <property type="evidence" value="ECO:0007669"/>
    <property type="project" value="TreeGrafter"/>
</dbReference>
<evidence type="ECO:0000256" key="6">
    <source>
        <dbReference type="ARBA" id="ARBA00022840"/>
    </source>
</evidence>
<evidence type="ECO:0000256" key="8">
    <source>
        <dbReference type="RuleBase" id="RU000304"/>
    </source>
</evidence>
<feature type="region of interest" description="Disordered" evidence="9">
    <location>
        <begin position="424"/>
        <end position="446"/>
    </location>
</feature>
<keyword evidence="1 8" id="KW-0723">Serine/threonine-protein kinase</keyword>
<feature type="compositionally biased region" description="Basic and acidic residues" evidence="9">
    <location>
        <begin position="425"/>
        <end position="446"/>
    </location>
</feature>
<dbReference type="PROSITE" id="PS00108">
    <property type="entry name" value="PROTEIN_KINASE_ST"/>
    <property type="match status" value="1"/>
</dbReference>
<organism evidence="12 13">
    <name type="scientific">Boletus reticuloceps</name>
    <dbReference type="NCBI Taxonomy" id="495285"/>
    <lineage>
        <taxon>Eukaryota</taxon>
        <taxon>Fungi</taxon>
        <taxon>Dikarya</taxon>
        <taxon>Basidiomycota</taxon>
        <taxon>Agaricomycotina</taxon>
        <taxon>Agaricomycetes</taxon>
        <taxon>Agaricomycetidae</taxon>
        <taxon>Boletales</taxon>
        <taxon>Boletineae</taxon>
        <taxon>Boletaceae</taxon>
        <taxon>Boletoideae</taxon>
        <taxon>Boletus</taxon>
    </lineage>
</organism>
<keyword evidence="13" id="KW-1185">Reference proteome</keyword>
<dbReference type="Gene3D" id="1.10.510.10">
    <property type="entry name" value="Transferase(Phosphotransferase) domain 1"/>
    <property type="match status" value="1"/>
</dbReference>
<evidence type="ECO:0000256" key="9">
    <source>
        <dbReference type="SAM" id="MobiDB-lite"/>
    </source>
</evidence>
<accession>A0A8I3ADJ8</accession>
<feature type="domain" description="Protein kinase" evidence="10">
    <location>
        <begin position="41"/>
        <end position="302"/>
    </location>
</feature>
<dbReference type="EMBL" id="JAGFBS010000001">
    <property type="protein sequence ID" value="KAG6381511.1"/>
    <property type="molecule type" value="Genomic_DNA"/>
</dbReference>